<dbReference type="Ensembl" id="ENSPFOT00000028945.1">
    <property type="protein sequence ID" value="ENSPFOP00000021897.1"/>
    <property type="gene ID" value="ENSPFOG00000023878.1"/>
</dbReference>
<reference evidence="2" key="2">
    <citation type="submission" date="2025-08" db="UniProtKB">
        <authorList>
            <consortium name="Ensembl"/>
        </authorList>
    </citation>
    <scope>IDENTIFICATION</scope>
</reference>
<accession>A0A096LRV6</accession>
<dbReference type="GeneTree" id="ENSGT00940000175599"/>
<dbReference type="STRING" id="48698.ENSPFOP00000021897"/>
<dbReference type="Gene3D" id="3.10.100.10">
    <property type="entry name" value="Mannose-Binding Protein A, subunit A"/>
    <property type="match status" value="2"/>
</dbReference>
<evidence type="ECO:0000313" key="2">
    <source>
        <dbReference type="Ensembl" id="ENSPFOP00000021897.1"/>
    </source>
</evidence>
<dbReference type="EMBL" id="AYCK01013212">
    <property type="status" value="NOT_ANNOTATED_CDS"/>
    <property type="molecule type" value="Genomic_DNA"/>
</dbReference>
<dbReference type="PANTHER" id="PTHR45784:SF3">
    <property type="entry name" value="C-TYPE LECTIN DOMAIN FAMILY 4 MEMBER K-LIKE-RELATED"/>
    <property type="match status" value="1"/>
</dbReference>
<dbReference type="Proteomes" id="UP000028760">
    <property type="component" value="Unassembled WGS sequence"/>
</dbReference>
<dbReference type="InterPro" id="IPR016186">
    <property type="entry name" value="C-type_lectin-like/link_sf"/>
</dbReference>
<evidence type="ECO:0000259" key="1">
    <source>
        <dbReference type="PROSITE" id="PS50041"/>
    </source>
</evidence>
<name>A0A096LRV6_POEFO</name>
<proteinExistence type="predicted"/>
<sequence>MNEVVKLVESGRDDAWFGLFEAEKRSWHWSLTGRDFYKERETDFYHWDAPQSHHCGYYKQELFYTLACHQKLPFICFDAKEGTDQYVMVDEERGWSYALEYCRSSYTSVRNDAELQIIQSLAVNASVWVGLFRDSWVWSDGADSSFRNWLPGTSVWSDTADSCGVLLKNESSRWGGLDCTEMHPFLCYSNSMLVETKRMHFKVRINLQNSALDINDTAVQDGVLEQMKLRVSKTGAKDVQLRWKKQSDGNVFDKE</sequence>
<feature type="domain" description="C-type lectin" evidence="1">
    <location>
        <begin position="86"/>
        <end position="188"/>
    </location>
</feature>
<reference evidence="2" key="3">
    <citation type="submission" date="2025-09" db="UniProtKB">
        <authorList>
            <consortium name="Ensembl"/>
        </authorList>
    </citation>
    <scope>IDENTIFICATION</scope>
</reference>
<dbReference type="Pfam" id="PF00059">
    <property type="entry name" value="Lectin_C"/>
    <property type="match status" value="1"/>
</dbReference>
<dbReference type="SMART" id="SM00034">
    <property type="entry name" value="CLECT"/>
    <property type="match status" value="1"/>
</dbReference>
<dbReference type="PANTHER" id="PTHR45784">
    <property type="entry name" value="C-TYPE LECTIN DOMAIN FAMILY 20 MEMBER A-RELATED"/>
    <property type="match status" value="1"/>
</dbReference>
<feature type="domain" description="C-type lectin" evidence="1">
    <location>
        <begin position="1"/>
        <end position="77"/>
    </location>
</feature>
<organism evidence="2 3">
    <name type="scientific">Poecilia formosa</name>
    <name type="common">Amazon molly</name>
    <name type="synonym">Limia formosa</name>
    <dbReference type="NCBI Taxonomy" id="48698"/>
    <lineage>
        <taxon>Eukaryota</taxon>
        <taxon>Metazoa</taxon>
        <taxon>Chordata</taxon>
        <taxon>Craniata</taxon>
        <taxon>Vertebrata</taxon>
        <taxon>Euteleostomi</taxon>
        <taxon>Actinopterygii</taxon>
        <taxon>Neopterygii</taxon>
        <taxon>Teleostei</taxon>
        <taxon>Neoteleostei</taxon>
        <taxon>Acanthomorphata</taxon>
        <taxon>Ovalentaria</taxon>
        <taxon>Atherinomorphae</taxon>
        <taxon>Cyprinodontiformes</taxon>
        <taxon>Poeciliidae</taxon>
        <taxon>Poeciliinae</taxon>
        <taxon>Poecilia</taxon>
    </lineage>
</organism>
<keyword evidence="3" id="KW-1185">Reference proteome</keyword>
<dbReference type="InterPro" id="IPR016187">
    <property type="entry name" value="CTDL_fold"/>
</dbReference>
<protein>
    <recommendedName>
        <fullName evidence="1">C-type lectin domain-containing protein</fullName>
    </recommendedName>
</protein>
<reference evidence="3" key="1">
    <citation type="submission" date="2013-10" db="EMBL/GenBank/DDBJ databases">
        <authorList>
            <person name="Schartl M."/>
            <person name="Warren W."/>
        </authorList>
    </citation>
    <scope>NUCLEOTIDE SEQUENCE [LARGE SCALE GENOMIC DNA]</scope>
    <source>
        <strain evidence="3">female</strain>
    </source>
</reference>
<dbReference type="InterPro" id="IPR001304">
    <property type="entry name" value="C-type_lectin-like"/>
</dbReference>
<dbReference type="SUPFAM" id="SSF56436">
    <property type="entry name" value="C-type lectin-like"/>
    <property type="match status" value="2"/>
</dbReference>
<dbReference type="AlphaFoldDB" id="A0A096LRV6"/>
<evidence type="ECO:0000313" key="3">
    <source>
        <dbReference type="Proteomes" id="UP000028760"/>
    </source>
</evidence>
<dbReference type="PROSITE" id="PS50041">
    <property type="entry name" value="C_TYPE_LECTIN_2"/>
    <property type="match status" value="2"/>
</dbReference>